<dbReference type="Gene3D" id="3.40.50.2000">
    <property type="entry name" value="Glycogen Phosphorylase B"/>
    <property type="match status" value="2"/>
</dbReference>
<dbReference type="PANTHER" id="PTHR48049:SF91">
    <property type="entry name" value="UDP-GLYCOSYLTRANSFERASE 79B7-RELATED"/>
    <property type="match status" value="1"/>
</dbReference>
<dbReference type="FunFam" id="3.40.50.2000:FF:000037">
    <property type="entry name" value="Glycosyltransferase"/>
    <property type="match status" value="1"/>
</dbReference>
<dbReference type="Proteomes" id="UP000826271">
    <property type="component" value="Unassembled WGS sequence"/>
</dbReference>
<keyword evidence="2 3" id="KW-0808">Transferase</keyword>
<gene>
    <name evidence="5" type="ORF">BUALT_Bualt17G0036200</name>
</gene>
<dbReference type="InterPro" id="IPR035595">
    <property type="entry name" value="UDP_glycos_trans_CS"/>
</dbReference>
<evidence type="ECO:0000256" key="1">
    <source>
        <dbReference type="ARBA" id="ARBA00009995"/>
    </source>
</evidence>
<comment type="caution">
    <text evidence="5">The sequence shown here is derived from an EMBL/GenBank/DDBJ whole genome shotgun (WGS) entry which is preliminary data.</text>
</comment>
<name>A0AAV6WGI0_9LAMI</name>
<dbReference type="SUPFAM" id="SSF53756">
    <property type="entry name" value="UDP-Glycosyltransferase/glycogen phosphorylase"/>
    <property type="match status" value="1"/>
</dbReference>
<dbReference type="PANTHER" id="PTHR48049">
    <property type="entry name" value="GLYCOSYLTRANSFERASE"/>
    <property type="match status" value="1"/>
</dbReference>
<dbReference type="PROSITE" id="PS00375">
    <property type="entry name" value="UDPGT"/>
    <property type="match status" value="1"/>
</dbReference>
<reference evidence="5" key="1">
    <citation type="submission" date="2019-10" db="EMBL/GenBank/DDBJ databases">
        <authorList>
            <person name="Zhang R."/>
            <person name="Pan Y."/>
            <person name="Wang J."/>
            <person name="Ma R."/>
            <person name="Yu S."/>
        </authorList>
    </citation>
    <scope>NUCLEOTIDE SEQUENCE</scope>
    <source>
        <strain evidence="5">LA-IB0</strain>
        <tissue evidence="5">Leaf</tissue>
    </source>
</reference>
<proteinExistence type="inferred from homology"/>
<evidence type="ECO:0000256" key="2">
    <source>
        <dbReference type="ARBA" id="ARBA00022679"/>
    </source>
</evidence>
<comment type="similarity">
    <text evidence="1 3">Belongs to the UDP-glycosyltransferase family.</text>
</comment>
<dbReference type="GO" id="GO:0035251">
    <property type="term" value="F:UDP-glucosyltransferase activity"/>
    <property type="evidence" value="ECO:0007669"/>
    <property type="project" value="InterPro"/>
</dbReference>
<evidence type="ECO:0000256" key="3">
    <source>
        <dbReference type="RuleBase" id="RU003718"/>
    </source>
</evidence>
<keyword evidence="6" id="KW-1185">Reference proteome</keyword>
<dbReference type="EC" id="2.4.1.-" evidence="4"/>
<dbReference type="Pfam" id="PF00201">
    <property type="entry name" value="UDPGT"/>
    <property type="match status" value="1"/>
</dbReference>
<organism evidence="5 6">
    <name type="scientific">Buddleja alternifolia</name>
    <dbReference type="NCBI Taxonomy" id="168488"/>
    <lineage>
        <taxon>Eukaryota</taxon>
        <taxon>Viridiplantae</taxon>
        <taxon>Streptophyta</taxon>
        <taxon>Embryophyta</taxon>
        <taxon>Tracheophyta</taxon>
        <taxon>Spermatophyta</taxon>
        <taxon>Magnoliopsida</taxon>
        <taxon>eudicotyledons</taxon>
        <taxon>Gunneridae</taxon>
        <taxon>Pentapetalae</taxon>
        <taxon>asterids</taxon>
        <taxon>lamiids</taxon>
        <taxon>Lamiales</taxon>
        <taxon>Scrophulariaceae</taxon>
        <taxon>Buddlejeae</taxon>
        <taxon>Buddleja</taxon>
    </lineage>
</organism>
<keyword evidence="3" id="KW-0328">Glycosyltransferase</keyword>
<sequence>MPEFQKSKLNIAMFPWIAMGHITPFIHVANGLAQRGHSVTILLSKKPMLKVAHHNLYPNLIKFHIVSVPQVEGLPDGVETSADIDINPFNPLAVAFQTMSTEVNAVIRGLKPDIVFYDFAHWIPKLAAEVGFKTVCYSIVCASFSAITIVPARHFPRDRPLTGEELLEPPKGYPSSTVVPRGHEAYALSTIPLACGTTTFDVVISTAMHGCDAIGTRTCRELEGPMCDYLSEQYNKPVLLSGPVLPQSPKGMLEEKWDTWLSKFKAKSVVYCAFGSETTLTMNQFQELVLGFEMTGLPFFVALLKPKGANSIEEALPEGFLERVGDRGVVYGGWVQQTHILKHPSVGCFVSHCGFGSMWESLLSDNQIVLVPYVADQIFNARLLAEELKVAVEVGRGEMGWFSKEDLCKAVKCVMDEGSEVGNMVKRNHAKWKKTFTSAGFMDNYMDNFVEQLYHL</sequence>
<dbReference type="InterPro" id="IPR050481">
    <property type="entry name" value="UDP-glycosyltransf_plant"/>
</dbReference>
<evidence type="ECO:0000313" key="6">
    <source>
        <dbReference type="Proteomes" id="UP000826271"/>
    </source>
</evidence>
<dbReference type="CDD" id="cd03784">
    <property type="entry name" value="GT1_Gtf-like"/>
    <property type="match status" value="1"/>
</dbReference>
<dbReference type="AlphaFoldDB" id="A0AAV6WGI0"/>
<protein>
    <recommendedName>
        <fullName evidence="4">Glycosyltransferase</fullName>
        <ecNumber evidence="4">2.4.1.-</ecNumber>
    </recommendedName>
</protein>
<dbReference type="EMBL" id="WHWC01000017">
    <property type="protein sequence ID" value="KAG8366055.1"/>
    <property type="molecule type" value="Genomic_DNA"/>
</dbReference>
<dbReference type="InterPro" id="IPR002213">
    <property type="entry name" value="UDP_glucos_trans"/>
</dbReference>
<evidence type="ECO:0000256" key="4">
    <source>
        <dbReference type="RuleBase" id="RU362057"/>
    </source>
</evidence>
<accession>A0AAV6WGI0</accession>
<evidence type="ECO:0000313" key="5">
    <source>
        <dbReference type="EMBL" id="KAG8366055.1"/>
    </source>
</evidence>